<proteinExistence type="predicted"/>
<name>A0ABS4N2F1_9ACTN</name>
<comment type="caution">
    <text evidence="4">The sequence shown here is derived from an EMBL/GenBank/DDBJ whole genome shotgun (WGS) entry which is preliminary data.</text>
</comment>
<feature type="domain" description="Glycosyltransferase 2-like" evidence="2">
    <location>
        <begin position="11"/>
        <end position="138"/>
    </location>
</feature>
<keyword evidence="1" id="KW-0808">Transferase</keyword>
<dbReference type="CDD" id="cd00761">
    <property type="entry name" value="Glyco_tranf_GTA_type"/>
    <property type="match status" value="1"/>
</dbReference>
<evidence type="ECO:0000313" key="4">
    <source>
        <dbReference type="EMBL" id="MBP2066191.1"/>
    </source>
</evidence>
<feature type="domain" description="Galactosyltransferase C-terminal" evidence="3">
    <location>
        <begin position="174"/>
        <end position="231"/>
    </location>
</feature>
<reference evidence="4 5" key="1">
    <citation type="submission" date="2021-03" db="EMBL/GenBank/DDBJ databases">
        <title>Genomic Encyclopedia of Type Strains, Phase IV (KMG-IV): sequencing the most valuable type-strain genomes for metagenomic binning, comparative biology and taxonomic classification.</title>
        <authorList>
            <person name="Goeker M."/>
        </authorList>
    </citation>
    <scope>NUCLEOTIDE SEQUENCE [LARGE SCALE GENOMIC DNA]</scope>
    <source>
        <strain evidence="4 5">DSM 41954</strain>
    </source>
</reference>
<evidence type="ECO:0000259" key="3">
    <source>
        <dbReference type="Pfam" id="PF02709"/>
    </source>
</evidence>
<dbReference type="Pfam" id="PF00535">
    <property type="entry name" value="Glycos_transf_2"/>
    <property type="match status" value="1"/>
</dbReference>
<dbReference type="EMBL" id="JAGGLR010000023">
    <property type="protein sequence ID" value="MBP2066191.1"/>
    <property type="molecule type" value="Genomic_DNA"/>
</dbReference>
<organism evidence="4 5">
    <name type="scientific">Streptomyces iranensis</name>
    <dbReference type="NCBI Taxonomy" id="576784"/>
    <lineage>
        <taxon>Bacteria</taxon>
        <taxon>Bacillati</taxon>
        <taxon>Actinomycetota</taxon>
        <taxon>Actinomycetes</taxon>
        <taxon>Kitasatosporales</taxon>
        <taxon>Streptomycetaceae</taxon>
        <taxon>Streptomyces</taxon>
        <taxon>Streptomyces violaceusniger group</taxon>
    </lineage>
</organism>
<evidence type="ECO:0000313" key="5">
    <source>
        <dbReference type="Proteomes" id="UP000756710"/>
    </source>
</evidence>
<dbReference type="InterPro" id="IPR027791">
    <property type="entry name" value="Galactosyl_T_C"/>
</dbReference>
<dbReference type="PANTHER" id="PTHR43685">
    <property type="entry name" value="GLYCOSYLTRANSFERASE"/>
    <property type="match status" value="1"/>
</dbReference>
<keyword evidence="5" id="KW-1185">Reference proteome</keyword>
<dbReference type="PANTHER" id="PTHR43685:SF3">
    <property type="entry name" value="SLR2126 PROTEIN"/>
    <property type="match status" value="1"/>
</dbReference>
<dbReference type="Proteomes" id="UP000756710">
    <property type="component" value="Unassembled WGS sequence"/>
</dbReference>
<dbReference type="Gene3D" id="3.90.550.10">
    <property type="entry name" value="Spore Coat Polysaccharide Biosynthesis Protein SpsA, Chain A"/>
    <property type="match status" value="1"/>
</dbReference>
<dbReference type="SUPFAM" id="SSF53448">
    <property type="entry name" value="Nucleotide-diphospho-sugar transferases"/>
    <property type="match status" value="1"/>
</dbReference>
<dbReference type="InterPro" id="IPR029044">
    <property type="entry name" value="Nucleotide-diphossugar_trans"/>
</dbReference>
<evidence type="ECO:0000259" key="2">
    <source>
        <dbReference type="Pfam" id="PF00535"/>
    </source>
</evidence>
<dbReference type="InterPro" id="IPR050834">
    <property type="entry name" value="Glycosyltransf_2"/>
</dbReference>
<accession>A0ABS4N2F1</accession>
<gene>
    <name evidence="4" type="ORF">J2Z30_007239</name>
</gene>
<dbReference type="InterPro" id="IPR001173">
    <property type="entry name" value="Glyco_trans_2-like"/>
</dbReference>
<dbReference type="Pfam" id="PF02709">
    <property type="entry name" value="Glyco_transf_7C"/>
    <property type="match status" value="1"/>
</dbReference>
<evidence type="ECO:0000256" key="1">
    <source>
        <dbReference type="ARBA" id="ARBA00022679"/>
    </source>
</evidence>
<protein>
    <submittedName>
        <fullName evidence="4">Glycosyltransferase involved in cell wall biosynthesis</fullName>
    </submittedName>
</protein>
<sequence>MAVMNFPEIAVIILAHNRQAHLDMVLARLYEQDVPLKTFRVILVDNGSSPSLEPMAKSYSSKLPLTYVRLADDLSRAAARNRGLAEVVEPNVLFLDGDTLADFDLIRQHLETLEDSQVVVSIGARRDPRRRSLFDQAPIEHGDYKSFAALQVEASEDARVSSVTLPAIQANFDKIGYRFFFTSNVAMRTDAATVVGGFNEELTGWGLEDLEFGFRVQEHLRDGEVMRWSPRAGSMHVPHLRDFGRNLGEIRSNQTLLLNTYKSFHWEGHWNAPPSVECLRILILERIAERLQGRTLVRSQDLMEVERWVERDRSRNSWLLSTGHIEGWDTAPTGYRSVLSDWRDPVVPSFCGTELPSGDSSVANVINLDIWRVLPWLHVSELLSEALRVGEAACFVATAQHDAEFADLEADKSPGVQNSCFVRDAEWLADGIGELGYTQETLRTPSAIAVRVTKARSL</sequence>